<dbReference type="PROSITE" id="PS00582">
    <property type="entry name" value="RIBOSOMAL_L33"/>
    <property type="match status" value="1"/>
</dbReference>
<keyword evidence="3 5" id="KW-0687">Ribonucleoprotein</keyword>
<dbReference type="InterPro" id="IPR038584">
    <property type="entry name" value="Ribosomal_bL33_sf"/>
</dbReference>
<evidence type="ECO:0000256" key="3">
    <source>
        <dbReference type="ARBA" id="ARBA00023274"/>
    </source>
</evidence>
<dbReference type="PANTHER" id="PTHR43168:SF6">
    <property type="entry name" value="LARGE RIBOSOMAL SUBUNIT PROTEIN BL33A"/>
    <property type="match status" value="1"/>
</dbReference>
<evidence type="ECO:0000313" key="7">
    <source>
        <dbReference type="Proteomes" id="UP000028523"/>
    </source>
</evidence>
<dbReference type="GO" id="GO:0005737">
    <property type="term" value="C:cytoplasm"/>
    <property type="evidence" value="ECO:0007669"/>
    <property type="project" value="UniProtKB-ARBA"/>
</dbReference>
<dbReference type="EMBL" id="AWQU01000088">
    <property type="protein sequence ID" value="KFB07246.1"/>
    <property type="molecule type" value="Genomic_DNA"/>
</dbReference>
<dbReference type="NCBIfam" id="NF001764">
    <property type="entry name" value="PRK00504.1"/>
    <property type="match status" value="1"/>
</dbReference>
<sequence length="53" mass="6478">MAIKRNVRLECNECKEINYLTFKNQKKHPERLELNKYCSRCQKAQPHKETKKK</sequence>
<dbReference type="GO" id="GO:0006412">
    <property type="term" value="P:translation"/>
    <property type="evidence" value="ECO:0007669"/>
    <property type="project" value="UniProtKB-UniRule"/>
</dbReference>
<keyword evidence="2 5" id="KW-0689">Ribosomal protein</keyword>
<comment type="caution">
    <text evidence="6">The sequence shown here is derived from an EMBL/GenBank/DDBJ whole genome shotgun (WGS) entry which is preliminary data.</text>
</comment>
<dbReference type="GO" id="GO:1990904">
    <property type="term" value="C:ribonucleoprotein complex"/>
    <property type="evidence" value="ECO:0007669"/>
    <property type="project" value="UniProtKB-KW"/>
</dbReference>
<dbReference type="Proteomes" id="UP000028523">
    <property type="component" value="Unassembled WGS sequence"/>
</dbReference>
<evidence type="ECO:0000256" key="4">
    <source>
        <dbReference type="ARBA" id="ARBA00035176"/>
    </source>
</evidence>
<evidence type="ECO:0000256" key="1">
    <source>
        <dbReference type="ARBA" id="ARBA00007596"/>
    </source>
</evidence>
<protein>
    <recommendedName>
        <fullName evidence="4 5">Large ribosomal subunit protein bL33</fullName>
    </recommendedName>
</protein>
<dbReference type="GO" id="GO:0005840">
    <property type="term" value="C:ribosome"/>
    <property type="evidence" value="ECO:0007669"/>
    <property type="project" value="UniProtKB-KW"/>
</dbReference>
<dbReference type="Pfam" id="PF00471">
    <property type="entry name" value="Ribosomal_L33"/>
    <property type="match status" value="1"/>
</dbReference>
<evidence type="ECO:0000313" key="6">
    <source>
        <dbReference type="EMBL" id="KFB07246.1"/>
    </source>
</evidence>
<name>A0A084U2R0_MALIO</name>
<reference evidence="6 7" key="1">
    <citation type="journal article" date="2014" name="PLoS ONE">
        <title>Reduction of Hydrogen Peroxide Accumulation and Toxicity by a Catalase from Mycoplasma iowae.</title>
        <authorList>
            <person name="Pritchard R.E."/>
            <person name="Prassinos A.J."/>
            <person name="Osborne J.D."/>
            <person name="Raviv Z."/>
            <person name="Balish M.F."/>
        </authorList>
    </citation>
    <scope>NUCLEOTIDE SEQUENCE [LARGE SCALE GENOMIC DNA]</scope>
    <source>
        <strain evidence="6 7">DK-CPA</strain>
    </source>
</reference>
<evidence type="ECO:0000256" key="2">
    <source>
        <dbReference type="ARBA" id="ARBA00022980"/>
    </source>
</evidence>
<comment type="similarity">
    <text evidence="1 5">Belongs to the bacterial ribosomal protein bL33 family.</text>
</comment>
<dbReference type="InterPro" id="IPR018264">
    <property type="entry name" value="Ribosomal_bL33_CS"/>
</dbReference>
<evidence type="ECO:0000256" key="5">
    <source>
        <dbReference type="HAMAP-Rule" id="MF_00294"/>
    </source>
</evidence>
<keyword evidence="7" id="KW-1185">Reference proteome</keyword>
<proteinExistence type="inferred from homology"/>
<dbReference type="PANTHER" id="PTHR43168">
    <property type="entry name" value="50S RIBOSOMAL PROTEIN L33, CHLOROPLASTIC"/>
    <property type="match status" value="1"/>
</dbReference>
<dbReference type="InterPro" id="IPR011332">
    <property type="entry name" value="Ribosomal_zn-bd"/>
</dbReference>
<dbReference type="NCBIfam" id="NF001860">
    <property type="entry name" value="PRK00595.1"/>
    <property type="match status" value="1"/>
</dbReference>
<dbReference type="SUPFAM" id="SSF57829">
    <property type="entry name" value="Zn-binding ribosomal proteins"/>
    <property type="match status" value="1"/>
</dbReference>
<dbReference type="InterPro" id="IPR001705">
    <property type="entry name" value="Ribosomal_bL33"/>
</dbReference>
<dbReference type="Gene3D" id="2.20.28.120">
    <property type="entry name" value="Ribosomal protein L33"/>
    <property type="match status" value="1"/>
</dbReference>
<dbReference type="RefSeq" id="WP_036452576.1">
    <property type="nucleotide sequence ID" value="NZ_AWQU01000088.1"/>
</dbReference>
<dbReference type="GO" id="GO:0003735">
    <property type="term" value="F:structural constituent of ribosome"/>
    <property type="evidence" value="ECO:0007669"/>
    <property type="project" value="InterPro"/>
</dbReference>
<dbReference type="HAMAP" id="MF_00294">
    <property type="entry name" value="Ribosomal_bL33"/>
    <property type="match status" value="1"/>
</dbReference>
<accession>A0A084U2R0</accession>
<dbReference type="AlphaFoldDB" id="A0A084U2R0"/>
<dbReference type="NCBIfam" id="TIGR01023">
    <property type="entry name" value="rpmG_bact"/>
    <property type="match status" value="1"/>
</dbReference>
<organism evidence="6 7">
    <name type="scientific">Malacoplasma iowae DK-CPA</name>
    <dbReference type="NCBI Taxonomy" id="1394179"/>
    <lineage>
        <taxon>Bacteria</taxon>
        <taxon>Bacillati</taxon>
        <taxon>Mycoplasmatota</taxon>
        <taxon>Mycoplasmoidales</taxon>
        <taxon>Mycoplasmoidaceae</taxon>
        <taxon>Malacoplasma</taxon>
    </lineage>
</organism>
<gene>
    <name evidence="5 6" type="primary">rpmG</name>
    <name evidence="6" type="ORF">P271_72</name>
</gene>